<evidence type="ECO:0000313" key="3">
    <source>
        <dbReference type="Proteomes" id="UP000247792"/>
    </source>
</evidence>
<feature type="chain" id="PRO_5016255477" evidence="1">
    <location>
        <begin position="22"/>
        <end position="144"/>
    </location>
</feature>
<protein>
    <submittedName>
        <fullName evidence="2">Uncharacterized protein</fullName>
    </submittedName>
</protein>
<dbReference type="Proteomes" id="UP000247792">
    <property type="component" value="Unassembled WGS sequence"/>
</dbReference>
<accession>A0A318J1F1</accession>
<feature type="signal peptide" evidence="1">
    <location>
        <begin position="1"/>
        <end position="21"/>
    </location>
</feature>
<organism evidence="2 3">
    <name type="scientific">Undibacterium pigrum</name>
    <dbReference type="NCBI Taxonomy" id="401470"/>
    <lineage>
        <taxon>Bacteria</taxon>
        <taxon>Pseudomonadati</taxon>
        <taxon>Pseudomonadota</taxon>
        <taxon>Betaproteobacteria</taxon>
        <taxon>Burkholderiales</taxon>
        <taxon>Oxalobacteraceae</taxon>
        <taxon>Undibacterium</taxon>
    </lineage>
</organism>
<dbReference type="RefSeq" id="WP_110256659.1">
    <property type="nucleotide sequence ID" value="NZ_QJKB01000007.1"/>
</dbReference>
<evidence type="ECO:0000313" key="2">
    <source>
        <dbReference type="EMBL" id="PXX41425.1"/>
    </source>
</evidence>
<evidence type="ECO:0000256" key="1">
    <source>
        <dbReference type="SAM" id="SignalP"/>
    </source>
</evidence>
<sequence length="144" mass="15481">MHFKNAVLTVLVALSVSAVNAITNASLAANEIAVSGRYEYRTDAQSLEMLGDMPCFYPGPESAKLLPRTAGVKRLAWFCFKNKEESKKLLNIPEQIKGKNCGISGQAVLKVANYVSYNGEGDGVDTAVLVAVTEKSAPRKLACK</sequence>
<dbReference type="OrthoDB" id="8703735at2"/>
<name>A0A318J1F1_9BURK</name>
<keyword evidence="1" id="KW-0732">Signal</keyword>
<reference evidence="2 3" key="1">
    <citation type="submission" date="2018-05" db="EMBL/GenBank/DDBJ databases">
        <title>Genomic Encyclopedia of Type Strains, Phase IV (KMG-IV): sequencing the most valuable type-strain genomes for metagenomic binning, comparative biology and taxonomic classification.</title>
        <authorList>
            <person name="Goeker M."/>
        </authorList>
    </citation>
    <scope>NUCLEOTIDE SEQUENCE [LARGE SCALE GENOMIC DNA]</scope>
    <source>
        <strain evidence="2 3">DSM 19792</strain>
    </source>
</reference>
<dbReference type="AlphaFoldDB" id="A0A318J1F1"/>
<gene>
    <name evidence="2" type="ORF">DFR42_10776</name>
</gene>
<comment type="caution">
    <text evidence="2">The sequence shown here is derived from an EMBL/GenBank/DDBJ whole genome shotgun (WGS) entry which is preliminary data.</text>
</comment>
<keyword evidence="3" id="KW-1185">Reference proteome</keyword>
<proteinExistence type="predicted"/>
<dbReference type="EMBL" id="QJKB01000007">
    <property type="protein sequence ID" value="PXX41425.1"/>
    <property type="molecule type" value="Genomic_DNA"/>
</dbReference>